<evidence type="ECO:0000313" key="2">
    <source>
        <dbReference type="EMBL" id="AAP96213.1"/>
    </source>
</evidence>
<name>Q7VLM2_HAEDU</name>
<keyword evidence="1" id="KW-0812">Transmembrane</keyword>
<reference evidence="3" key="1">
    <citation type="submission" date="2003-06" db="EMBL/GenBank/DDBJ databases">
        <title>The complete genome sequence of Haemophilus ducreyi.</title>
        <authorList>
            <person name="Munson R.S. Jr."/>
            <person name="Ray W.C."/>
            <person name="Mahairas G."/>
            <person name="Sabo P."/>
            <person name="Mungur R."/>
            <person name="Johnson L."/>
            <person name="Nguyen D."/>
            <person name="Wang J."/>
            <person name="Forst C."/>
            <person name="Hood L."/>
        </authorList>
    </citation>
    <scope>NUCLEOTIDE SEQUENCE [LARGE SCALE GENOMIC DNA]</scope>
    <source>
        <strain evidence="3">35000HP / ATCC 700724</strain>
    </source>
</reference>
<evidence type="ECO:0000256" key="1">
    <source>
        <dbReference type="SAM" id="Phobius"/>
    </source>
</evidence>
<proteinExistence type="predicted"/>
<dbReference type="EMBL" id="AE017143">
    <property type="protein sequence ID" value="AAP96213.1"/>
    <property type="molecule type" value="Genomic_DNA"/>
</dbReference>
<keyword evidence="3" id="KW-1185">Reference proteome</keyword>
<gene>
    <name evidence="2" type="ordered locus">HD_1405</name>
</gene>
<dbReference type="Proteomes" id="UP000001022">
    <property type="component" value="Chromosome"/>
</dbReference>
<organism evidence="2 3">
    <name type="scientific">Haemophilus ducreyi (strain 35000HP / ATCC 700724)</name>
    <dbReference type="NCBI Taxonomy" id="233412"/>
    <lineage>
        <taxon>Bacteria</taxon>
        <taxon>Pseudomonadati</taxon>
        <taxon>Pseudomonadota</taxon>
        <taxon>Gammaproteobacteria</taxon>
        <taxon>Pasteurellales</taxon>
        <taxon>Pasteurellaceae</taxon>
        <taxon>Haemophilus</taxon>
    </lineage>
</organism>
<feature type="transmembrane region" description="Helical" evidence="1">
    <location>
        <begin position="18"/>
        <end position="39"/>
    </location>
</feature>
<dbReference type="KEGG" id="hdu:HD_1405"/>
<dbReference type="AlphaFoldDB" id="Q7VLM2"/>
<dbReference type="STRING" id="233412.HD_1405"/>
<sequence length="40" mass="4686">MQTKAVEFFTNFAKTQPLFLSSILFYTSFDTLSLLNFNLF</sequence>
<dbReference type="HOGENOM" id="CLU_3290435_0_0_6"/>
<keyword evidence="1" id="KW-1133">Transmembrane helix</keyword>
<protein>
    <submittedName>
        <fullName evidence="2">Uncharacterized protein</fullName>
    </submittedName>
</protein>
<keyword evidence="1" id="KW-0472">Membrane</keyword>
<accession>Q7VLM2</accession>
<evidence type="ECO:0000313" key="3">
    <source>
        <dbReference type="Proteomes" id="UP000001022"/>
    </source>
</evidence>